<feature type="chain" id="PRO_5040743278" evidence="10">
    <location>
        <begin position="20"/>
        <end position="83"/>
    </location>
</feature>
<sequence length="83" mass="9543">MKLLILFLAVFLAVEPVMSGRHSILRCMGNSGVCRPSCRKSEHPYFYCRNYQPCCLQSFMRINTSGRDAPSDSSYEKHWPKVP</sequence>
<dbReference type="Proteomes" id="UP000694564">
    <property type="component" value="Chromosome 2"/>
</dbReference>
<keyword evidence="8" id="KW-0044">Antibiotic</keyword>
<feature type="domain" description="Big defensin" evidence="11">
    <location>
        <begin position="1"/>
        <end position="49"/>
    </location>
</feature>
<comment type="function">
    <text evidence="1">Has antibacterial activity.</text>
</comment>
<name>A0A8D2AG26_SCIVU</name>
<dbReference type="GeneTree" id="ENSGT00510000050451"/>
<keyword evidence="7" id="KW-0211">Defensin</keyword>
<feature type="signal peptide" evidence="10">
    <location>
        <begin position="1"/>
        <end position="19"/>
    </location>
</feature>
<evidence type="ECO:0000256" key="10">
    <source>
        <dbReference type="SAM" id="SignalP"/>
    </source>
</evidence>
<evidence type="ECO:0000256" key="5">
    <source>
        <dbReference type="ARBA" id="ARBA00022529"/>
    </source>
</evidence>
<keyword evidence="13" id="KW-1185">Reference proteome</keyword>
<keyword evidence="4" id="KW-0964">Secreted</keyword>
<dbReference type="GO" id="GO:0050829">
    <property type="term" value="P:defense response to Gram-negative bacterium"/>
    <property type="evidence" value="ECO:0007669"/>
    <property type="project" value="InterPro"/>
</dbReference>
<dbReference type="InterPro" id="IPR028060">
    <property type="entry name" value="Defensin_big_dom"/>
</dbReference>
<dbReference type="Ensembl" id="ENSSVLT00005001663.1">
    <property type="protein sequence ID" value="ENSSVLP00005001507.1"/>
    <property type="gene ID" value="ENSSVLG00005001253.1"/>
</dbReference>
<evidence type="ECO:0000256" key="2">
    <source>
        <dbReference type="ARBA" id="ARBA00004613"/>
    </source>
</evidence>
<dbReference type="GO" id="GO:0050830">
    <property type="term" value="P:defense response to Gram-positive bacterium"/>
    <property type="evidence" value="ECO:0007669"/>
    <property type="project" value="InterPro"/>
</dbReference>
<evidence type="ECO:0000256" key="9">
    <source>
        <dbReference type="ARBA" id="ARBA00023157"/>
    </source>
</evidence>
<protein>
    <submittedName>
        <fullName evidence="12">Defensin beta 119</fullName>
    </submittedName>
</protein>
<dbReference type="OrthoDB" id="9624411at2759"/>
<evidence type="ECO:0000256" key="4">
    <source>
        <dbReference type="ARBA" id="ARBA00022525"/>
    </source>
</evidence>
<evidence type="ECO:0000313" key="12">
    <source>
        <dbReference type="Ensembl" id="ENSSVLP00005001507.1"/>
    </source>
</evidence>
<comment type="subcellular location">
    <subcellularLocation>
        <location evidence="2">Secreted</location>
    </subcellularLocation>
</comment>
<proteinExistence type="inferred from homology"/>
<evidence type="ECO:0000256" key="3">
    <source>
        <dbReference type="ARBA" id="ARBA00007371"/>
    </source>
</evidence>
<keyword evidence="9" id="KW-1015">Disulfide bond</keyword>
<dbReference type="AlphaFoldDB" id="A0A8D2AG26"/>
<dbReference type="Pfam" id="PF14862">
    <property type="entry name" value="Defensin_big"/>
    <property type="match status" value="1"/>
</dbReference>
<evidence type="ECO:0000313" key="13">
    <source>
        <dbReference type="Proteomes" id="UP000694564"/>
    </source>
</evidence>
<evidence type="ECO:0000256" key="6">
    <source>
        <dbReference type="ARBA" id="ARBA00022729"/>
    </source>
</evidence>
<evidence type="ECO:0000256" key="7">
    <source>
        <dbReference type="ARBA" id="ARBA00022940"/>
    </source>
</evidence>
<dbReference type="GO" id="GO:0061760">
    <property type="term" value="P:antifungal innate immune response"/>
    <property type="evidence" value="ECO:0007669"/>
    <property type="project" value="TreeGrafter"/>
</dbReference>
<keyword evidence="6 10" id="KW-0732">Signal</keyword>
<dbReference type="PANTHER" id="PTHR47902">
    <property type="entry name" value="BETA-DEFENSIN 119"/>
    <property type="match status" value="1"/>
</dbReference>
<dbReference type="PANTHER" id="PTHR47902:SF1">
    <property type="entry name" value="BETA-DEFENSIN 119"/>
    <property type="match status" value="1"/>
</dbReference>
<evidence type="ECO:0000256" key="8">
    <source>
        <dbReference type="ARBA" id="ARBA00023022"/>
    </source>
</evidence>
<comment type="similarity">
    <text evidence="3">Belongs to the beta-defensin family.</text>
</comment>
<accession>A0A8D2AG26</accession>
<dbReference type="GO" id="GO:0001530">
    <property type="term" value="F:lipopolysaccharide binding"/>
    <property type="evidence" value="ECO:0007669"/>
    <property type="project" value="TreeGrafter"/>
</dbReference>
<keyword evidence="5" id="KW-0929">Antimicrobial</keyword>
<evidence type="ECO:0000256" key="1">
    <source>
        <dbReference type="ARBA" id="ARBA00002878"/>
    </source>
</evidence>
<dbReference type="GO" id="GO:0005576">
    <property type="term" value="C:extracellular region"/>
    <property type="evidence" value="ECO:0007669"/>
    <property type="project" value="UniProtKB-SubCell"/>
</dbReference>
<gene>
    <name evidence="12" type="primary">DEFB119</name>
</gene>
<organism evidence="12 13">
    <name type="scientific">Sciurus vulgaris</name>
    <name type="common">Eurasian red squirrel</name>
    <dbReference type="NCBI Taxonomy" id="55149"/>
    <lineage>
        <taxon>Eukaryota</taxon>
        <taxon>Metazoa</taxon>
        <taxon>Chordata</taxon>
        <taxon>Craniata</taxon>
        <taxon>Vertebrata</taxon>
        <taxon>Euteleostomi</taxon>
        <taxon>Mammalia</taxon>
        <taxon>Eutheria</taxon>
        <taxon>Euarchontoglires</taxon>
        <taxon>Glires</taxon>
        <taxon>Rodentia</taxon>
        <taxon>Sciuromorpha</taxon>
        <taxon>Sciuridae</taxon>
        <taxon>Sciurinae</taxon>
        <taxon>Sciurini</taxon>
        <taxon>Sciurus</taxon>
    </lineage>
</organism>
<evidence type="ECO:0000259" key="11">
    <source>
        <dbReference type="Pfam" id="PF14862"/>
    </source>
</evidence>
<reference evidence="12" key="1">
    <citation type="submission" date="2025-08" db="UniProtKB">
        <authorList>
            <consortium name="Ensembl"/>
        </authorList>
    </citation>
    <scope>IDENTIFICATION</scope>
</reference>
<reference evidence="12" key="2">
    <citation type="submission" date="2025-09" db="UniProtKB">
        <authorList>
            <consortium name="Ensembl"/>
        </authorList>
    </citation>
    <scope>IDENTIFICATION</scope>
</reference>